<comment type="caution">
    <text evidence="12">The sequence shown here is derived from an EMBL/GenBank/DDBJ whole genome shotgun (WGS) entry which is preliminary data.</text>
</comment>
<dbReference type="PROSITE" id="PS51318">
    <property type="entry name" value="TAT"/>
    <property type="match status" value="1"/>
</dbReference>
<keyword evidence="13" id="KW-1185">Reference proteome</keyword>
<comment type="similarity">
    <text evidence="2 10">Belongs to the glycosyl hydrolase 10 (cellulase F) family.</text>
</comment>
<evidence type="ECO:0000256" key="5">
    <source>
        <dbReference type="ARBA" id="ARBA00022801"/>
    </source>
</evidence>
<accession>A0A840I5M7</accession>
<gene>
    <name evidence="12" type="ORF">GGQ59_002118</name>
</gene>
<dbReference type="RefSeq" id="WP_183818315.1">
    <property type="nucleotide sequence ID" value="NZ_JACHOB010000004.1"/>
</dbReference>
<dbReference type="InterPro" id="IPR044846">
    <property type="entry name" value="GH10"/>
</dbReference>
<dbReference type="GO" id="GO:0045493">
    <property type="term" value="P:xylan catabolic process"/>
    <property type="evidence" value="ECO:0007669"/>
    <property type="project" value="UniProtKB-KW"/>
</dbReference>
<keyword evidence="4" id="KW-0732">Signal</keyword>
<dbReference type="Pfam" id="PF00331">
    <property type="entry name" value="Glyco_hydro_10"/>
    <property type="match status" value="1"/>
</dbReference>
<keyword evidence="3 12" id="KW-0858">Xylan degradation</keyword>
<reference evidence="12 13" key="1">
    <citation type="submission" date="2020-08" db="EMBL/GenBank/DDBJ databases">
        <title>Genomic Encyclopedia of Type Strains, Phase IV (KMG-IV): sequencing the most valuable type-strain genomes for metagenomic binning, comparative biology and taxonomic classification.</title>
        <authorList>
            <person name="Goeker M."/>
        </authorList>
    </citation>
    <scope>NUCLEOTIDE SEQUENCE [LARGE SCALE GENOMIC DNA]</scope>
    <source>
        <strain evidence="12 13">DSM 102850</strain>
    </source>
</reference>
<evidence type="ECO:0000313" key="12">
    <source>
        <dbReference type="EMBL" id="MBB4659581.1"/>
    </source>
</evidence>
<evidence type="ECO:0000256" key="2">
    <source>
        <dbReference type="ARBA" id="ARBA00007495"/>
    </source>
</evidence>
<dbReference type="EC" id="3.2.1.8" evidence="10"/>
<dbReference type="InterPro" id="IPR031158">
    <property type="entry name" value="GH10_AS"/>
</dbReference>
<evidence type="ECO:0000256" key="8">
    <source>
        <dbReference type="ARBA" id="ARBA00023326"/>
    </source>
</evidence>
<dbReference type="PROSITE" id="PS51760">
    <property type="entry name" value="GH10_2"/>
    <property type="match status" value="1"/>
</dbReference>
<feature type="domain" description="GH10" evidence="11">
    <location>
        <begin position="34"/>
        <end position="364"/>
    </location>
</feature>
<dbReference type="Gene3D" id="3.20.20.80">
    <property type="entry name" value="Glycosidases"/>
    <property type="match status" value="1"/>
</dbReference>
<dbReference type="SUPFAM" id="SSF51445">
    <property type="entry name" value="(Trans)glycosidases"/>
    <property type="match status" value="1"/>
</dbReference>
<name>A0A840I5M7_9PROT</name>
<dbReference type="InterPro" id="IPR006311">
    <property type="entry name" value="TAT_signal"/>
</dbReference>
<keyword evidence="5 10" id="KW-0378">Hydrolase</keyword>
<proteinExistence type="inferred from homology"/>
<feature type="active site" description="Nucleophile" evidence="9">
    <location>
        <position position="281"/>
    </location>
</feature>
<evidence type="ECO:0000256" key="6">
    <source>
        <dbReference type="ARBA" id="ARBA00023277"/>
    </source>
</evidence>
<comment type="catalytic activity">
    <reaction evidence="1 10">
        <text>Endohydrolysis of (1-&gt;4)-beta-D-xylosidic linkages in xylans.</text>
        <dbReference type="EC" id="3.2.1.8"/>
    </reaction>
</comment>
<dbReference type="AlphaFoldDB" id="A0A840I5M7"/>
<dbReference type="InterPro" id="IPR017853">
    <property type="entry name" value="GH"/>
</dbReference>
<evidence type="ECO:0000256" key="1">
    <source>
        <dbReference type="ARBA" id="ARBA00000681"/>
    </source>
</evidence>
<dbReference type="Proteomes" id="UP000563524">
    <property type="component" value="Unassembled WGS sequence"/>
</dbReference>
<evidence type="ECO:0000256" key="3">
    <source>
        <dbReference type="ARBA" id="ARBA00022651"/>
    </source>
</evidence>
<evidence type="ECO:0000313" key="13">
    <source>
        <dbReference type="Proteomes" id="UP000563524"/>
    </source>
</evidence>
<keyword evidence="8 10" id="KW-0624">Polysaccharide degradation</keyword>
<dbReference type="InterPro" id="IPR001000">
    <property type="entry name" value="GH10_dom"/>
</dbReference>
<sequence length="372" mass="41111">MLETDRRRLLQTLPAAGAVLAAAPLIAHGTDQAASGLGDLAAARGLRFGSAVRNTQLADEDYVALVRRDCSVVVAENAQKMYAILPTRDAWRFDEADALARFAEANALGLRGHALLWNHPDYLPDWLTDTAFDGPRDTESFLRGYIGRVAGRYAPQIYAWDVVNETLDPETGALRPTPFTKAMGPQVVDVAFEEAKAAAPGATLSYNDYMSWEDGHESHRAAVLRLLERMVSDGVPVDGLGIQGHAKWTDRTAEFSSARQKAWRGFLDEVTGMGLELYVTELDVNDGDATGTDTQRDAEIAAYTKDYLDLMLDYPQTKEVLTWGLVDHDSWIQAFVDEGELVRRPLPFDDAYRPKPMYEAIAKAFRAAPERS</sequence>
<protein>
    <recommendedName>
        <fullName evidence="10">Beta-xylanase</fullName>
        <ecNumber evidence="10">3.2.1.8</ecNumber>
    </recommendedName>
</protein>
<dbReference type="PRINTS" id="PR00134">
    <property type="entry name" value="GLHYDRLASE10"/>
</dbReference>
<dbReference type="PANTHER" id="PTHR31490:SF88">
    <property type="entry name" value="BETA-XYLANASE"/>
    <property type="match status" value="1"/>
</dbReference>
<dbReference type="GO" id="GO:0031176">
    <property type="term" value="F:endo-1,4-beta-xylanase activity"/>
    <property type="evidence" value="ECO:0007669"/>
    <property type="project" value="UniProtKB-EC"/>
</dbReference>
<evidence type="ECO:0000256" key="7">
    <source>
        <dbReference type="ARBA" id="ARBA00023295"/>
    </source>
</evidence>
<evidence type="ECO:0000256" key="10">
    <source>
        <dbReference type="RuleBase" id="RU361174"/>
    </source>
</evidence>
<organism evidence="12 13">
    <name type="scientific">Parvularcula dongshanensis</name>
    <dbReference type="NCBI Taxonomy" id="1173995"/>
    <lineage>
        <taxon>Bacteria</taxon>
        <taxon>Pseudomonadati</taxon>
        <taxon>Pseudomonadota</taxon>
        <taxon>Alphaproteobacteria</taxon>
        <taxon>Parvularculales</taxon>
        <taxon>Parvularculaceae</taxon>
        <taxon>Parvularcula</taxon>
    </lineage>
</organism>
<evidence type="ECO:0000256" key="4">
    <source>
        <dbReference type="ARBA" id="ARBA00022729"/>
    </source>
</evidence>
<keyword evidence="7 10" id="KW-0326">Glycosidase</keyword>
<dbReference type="EMBL" id="JACHOB010000004">
    <property type="protein sequence ID" value="MBB4659581.1"/>
    <property type="molecule type" value="Genomic_DNA"/>
</dbReference>
<dbReference type="PANTHER" id="PTHR31490">
    <property type="entry name" value="GLYCOSYL HYDROLASE"/>
    <property type="match status" value="1"/>
</dbReference>
<dbReference type="PROSITE" id="PS00591">
    <property type="entry name" value="GH10_1"/>
    <property type="match status" value="1"/>
</dbReference>
<dbReference type="SMART" id="SM00633">
    <property type="entry name" value="Glyco_10"/>
    <property type="match status" value="1"/>
</dbReference>
<evidence type="ECO:0000256" key="9">
    <source>
        <dbReference type="PROSITE-ProRule" id="PRU10061"/>
    </source>
</evidence>
<evidence type="ECO:0000259" key="11">
    <source>
        <dbReference type="PROSITE" id="PS51760"/>
    </source>
</evidence>
<keyword evidence="6 10" id="KW-0119">Carbohydrate metabolism</keyword>